<dbReference type="CDD" id="cd00063">
    <property type="entry name" value="FN3"/>
    <property type="match status" value="1"/>
</dbReference>
<dbReference type="InterPro" id="IPR036116">
    <property type="entry name" value="FN3_sf"/>
</dbReference>
<comment type="caution">
    <text evidence="2">The sequence shown here is derived from an EMBL/GenBank/DDBJ whole genome shotgun (WGS) entry which is preliminary data.</text>
</comment>
<gene>
    <name evidence="2" type="ORF">J2T15_004306</name>
</gene>
<dbReference type="InterPro" id="IPR003961">
    <property type="entry name" value="FN3_dom"/>
</dbReference>
<dbReference type="InterPro" id="IPR003343">
    <property type="entry name" value="Big_2"/>
</dbReference>
<dbReference type="Gene3D" id="2.160.20.10">
    <property type="entry name" value="Single-stranded right-handed beta-helix, Pectin lyase-like"/>
    <property type="match status" value="1"/>
</dbReference>
<dbReference type="Pfam" id="PF02368">
    <property type="entry name" value="Big_2"/>
    <property type="match status" value="2"/>
</dbReference>
<sequence length="1086" mass="119941">MNNELSLEGWVVSNKTQRGIYNNQTIYYKGDIVQDNESHFRSLTDANSGNPTSDASSWEAYVPDIETSIINDEDENSFVTTLSANKIKALITQMISNIPAMSLDGLSDADTSSYDPVEGDVITFHEGRWIPASFINKINLPDNITNLQVVEVTETSAAIQWTLNGKGDSFDIYINNEFSKNIPNSPFVIDQLQAETNYDFTVKTKNAYGTSEGVSISVTTLPSSNQQDDSLVFHLDFSKYAGSTANTVNDSVKNTPCTLHNVQHDGVNDGWLDHRGLTLGVNGYVSIPPSADIFNNAVDLNENGVTFEFVAYETLGVLFRSEAMNLLAYLAANPNTRIGYMNTAGSEQIGTGGYSWFVHLNGNRTATDTLHGSHELNVVSVRIYPDGQFDMAINGKMSLNKNKLSNFSEHLPFLKMSPLHIRRNSLGLNKSATTIRSFSIYNKALSDEVLLNQYNSIKTGEPLSTVTVYPSEVTLGSGENQVLAVVASPSRYTALVNNQFESGNEGYAAVDNDGLLTGLHEGETLISVTSTYQDKTFVNYVPVKVGTSIVKPPTSIRQVTGISINRKPETLEIGQSFAAMATTLPFDVYDDNIVIWTSSNPEVCSVNFGVLKGISAGEVTITASDGSETYSRSFTVTVVQPEVRVISDEEIYNVPLAVYAINPDNADALNTTNGIRKALDYASSTGYKKIVFPLGTYLITPEAGTIFVPTEMVIDFSDSVIHIEPSSLTAAGYTMFRFERVSYTKIINAKFYGEADSAAVSGSSEKCITFIISDAYRSGLENCTISKSPGFNIATHVERGTDEQRRHPSVSNFEAGNIDEETGLNDNSSTKNCFRNITYLHVSELGGHFMLGYTQGYFNYPYLRSRLYSIFFYDRNYRFIQSQMYNLQYYNYEKPTNAYYAKIVIYQESAPTNEDNDFKAVAMLRTMIMPTDCFIRNCVIEDNYSCGIALTGGQGWVIENNRFNRNGKRMPSCDIDWEDGWEASVGDICRNNTFNSPSGVIISGGSSIALYSNTFNESNLHIWARSANFRVYNNIFNGKGANRNLSLSCQAESYFSKNVLSGVAYTTAINHPEGNYRVRDTGNTLI</sequence>
<dbReference type="InterPro" id="IPR011050">
    <property type="entry name" value="Pectin_lyase_fold/virulence"/>
</dbReference>
<dbReference type="InterPro" id="IPR008964">
    <property type="entry name" value="Invasin/intimin_cell_adhesion"/>
</dbReference>
<keyword evidence="3" id="KW-1185">Reference proteome</keyword>
<name>A0ABT9U9I3_PAEHA</name>
<organism evidence="2 3">
    <name type="scientific">Paenibacillus harenae</name>
    <dbReference type="NCBI Taxonomy" id="306543"/>
    <lineage>
        <taxon>Bacteria</taxon>
        <taxon>Bacillati</taxon>
        <taxon>Bacillota</taxon>
        <taxon>Bacilli</taxon>
        <taxon>Bacillales</taxon>
        <taxon>Paenibacillaceae</taxon>
        <taxon>Paenibacillus</taxon>
    </lineage>
</organism>
<feature type="domain" description="Fibronectin type-III" evidence="1">
    <location>
        <begin position="143"/>
        <end position="224"/>
    </location>
</feature>
<accession>A0ABT9U9I3</accession>
<dbReference type="Gene3D" id="2.60.40.10">
    <property type="entry name" value="Immunoglobulins"/>
    <property type="match status" value="1"/>
</dbReference>
<dbReference type="Proteomes" id="UP001229346">
    <property type="component" value="Unassembled WGS sequence"/>
</dbReference>
<proteinExistence type="predicted"/>
<dbReference type="PROSITE" id="PS50853">
    <property type="entry name" value="FN3"/>
    <property type="match status" value="1"/>
</dbReference>
<dbReference type="EMBL" id="JAUSSU010000009">
    <property type="protein sequence ID" value="MDQ0114849.1"/>
    <property type="molecule type" value="Genomic_DNA"/>
</dbReference>
<dbReference type="Gene3D" id="2.60.40.1080">
    <property type="match status" value="2"/>
</dbReference>
<dbReference type="SMART" id="SM00635">
    <property type="entry name" value="BID_2"/>
    <property type="match status" value="2"/>
</dbReference>
<dbReference type="SUPFAM" id="SSF51126">
    <property type="entry name" value="Pectin lyase-like"/>
    <property type="match status" value="1"/>
</dbReference>
<protein>
    <submittedName>
        <fullName evidence="2">Parallel beta-helix repeat protein</fullName>
    </submittedName>
</protein>
<dbReference type="Pfam" id="PF13229">
    <property type="entry name" value="Beta_helix"/>
    <property type="match status" value="1"/>
</dbReference>
<dbReference type="Pfam" id="PF00041">
    <property type="entry name" value="fn3"/>
    <property type="match status" value="1"/>
</dbReference>
<dbReference type="InterPro" id="IPR013783">
    <property type="entry name" value="Ig-like_fold"/>
</dbReference>
<evidence type="ECO:0000313" key="3">
    <source>
        <dbReference type="Proteomes" id="UP001229346"/>
    </source>
</evidence>
<reference evidence="2 3" key="1">
    <citation type="submission" date="2023-07" db="EMBL/GenBank/DDBJ databases">
        <title>Sorghum-associated microbial communities from plants grown in Nebraska, USA.</title>
        <authorList>
            <person name="Schachtman D."/>
        </authorList>
    </citation>
    <scope>NUCLEOTIDE SEQUENCE [LARGE SCALE GENOMIC DNA]</scope>
    <source>
        <strain evidence="2 3">CC482</strain>
    </source>
</reference>
<dbReference type="InterPro" id="IPR012334">
    <property type="entry name" value="Pectin_lyas_fold"/>
</dbReference>
<evidence type="ECO:0000313" key="2">
    <source>
        <dbReference type="EMBL" id="MDQ0114849.1"/>
    </source>
</evidence>
<dbReference type="RefSeq" id="WP_307206241.1">
    <property type="nucleotide sequence ID" value="NZ_JAUSSU010000009.1"/>
</dbReference>
<dbReference type="SUPFAM" id="SSF49265">
    <property type="entry name" value="Fibronectin type III"/>
    <property type="match status" value="1"/>
</dbReference>
<dbReference type="SUPFAM" id="SSF49373">
    <property type="entry name" value="Invasin/intimin cell-adhesion fragments"/>
    <property type="match status" value="2"/>
</dbReference>
<dbReference type="SMART" id="SM00060">
    <property type="entry name" value="FN3"/>
    <property type="match status" value="1"/>
</dbReference>
<evidence type="ECO:0000259" key="1">
    <source>
        <dbReference type="PROSITE" id="PS50853"/>
    </source>
</evidence>
<dbReference type="InterPro" id="IPR039448">
    <property type="entry name" value="Beta_helix"/>
</dbReference>